<dbReference type="Proteomes" id="UP000015106">
    <property type="component" value="Chromosome 5"/>
</dbReference>
<sequence length="65" mass="7807">MIVSMMMKKMTSWKLMMTMIAMMMVQVNLMEEIRQCKLKRIYQAKLETMLRLSGMGAKSFWFDED</sequence>
<organism evidence="2 3">
    <name type="scientific">Triticum urartu</name>
    <name type="common">Red wild einkorn</name>
    <name type="synonym">Crithodium urartu</name>
    <dbReference type="NCBI Taxonomy" id="4572"/>
    <lineage>
        <taxon>Eukaryota</taxon>
        <taxon>Viridiplantae</taxon>
        <taxon>Streptophyta</taxon>
        <taxon>Embryophyta</taxon>
        <taxon>Tracheophyta</taxon>
        <taxon>Spermatophyta</taxon>
        <taxon>Magnoliopsida</taxon>
        <taxon>Liliopsida</taxon>
        <taxon>Poales</taxon>
        <taxon>Poaceae</taxon>
        <taxon>BOP clade</taxon>
        <taxon>Pooideae</taxon>
        <taxon>Triticodae</taxon>
        <taxon>Triticeae</taxon>
        <taxon>Triticinae</taxon>
        <taxon>Triticum</taxon>
    </lineage>
</organism>
<reference evidence="2" key="2">
    <citation type="submission" date="2018-03" db="EMBL/GenBank/DDBJ databases">
        <title>The Triticum urartu genome reveals the dynamic nature of wheat genome evolution.</title>
        <authorList>
            <person name="Ling H."/>
            <person name="Ma B."/>
            <person name="Shi X."/>
            <person name="Liu H."/>
            <person name="Dong L."/>
            <person name="Sun H."/>
            <person name="Cao Y."/>
            <person name="Gao Q."/>
            <person name="Zheng S."/>
            <person name="Li Y."/>
            <person name="Yu Y."/>
            <person name="Du H."/>
            <person name="Qi M."/>
            <person name="Li Y."/>
            <person name="Yu H."/>
            <person name="Cui Y."/>
            <person name="Wang N."/>
            <person name="Chen C."/>
            <person name="Wu H."/>
            <person name="Zhao Y."/>
            <person name="Zhang J."/>
            <person name="Li Y."/>
            <person name="Zhou W."/>
            <person name="Zhang B."/>
            <person name="Hu W."/>
            <person name="Eijk M."/>
            <person name="Tang J."/>
            <person name="Witsenboer H."/>
            <person name="Zhao S."/>
            <person name="Li Z."/>
            <person name="Zhang A."/>
            <person name="Wang D."/>
            <person name="Liang C."/>
        </authorList>
    </citation>
    <scope>NUCLEOTIDE SEQUENCE [LARGE SCALE GENOMIC DNA]</scope>
    <source>
        <strain evidence="2">cv. G1812</strain>
    </source>
</reference>
<evidence type="ECO:0000313" key="3">
    <source>
        <dbReference type="Proteomes" id="UP000015106"/>
    </source>
</evidence>
<feature type="signal peptide" evidence="1">
    <location>
        <begin position="1"/>
        <end position="29"/>
    </location>
</feature>
<reference evidence="3" key="1">
    <citation type="journal article" date="2013" name="Nature">
        <title>Draft genome of the wheat A-genome progenitor Triticum urartu.</title>
        <authorList>
            <person name="Ling H.Q."/>
            <person name="Zhao S."/>
            <person name="Liu D."/>
            <person name="Wang J."/>
            <person name="Sun H."/>
            <person name="Zhang C."/>
            <person name="Fan H."/>
            <person name="Li D."/>
            <person name="Dong L."/>
            <person name="Tao Y."/>
            <person name="Gao C."/>
            <person name="Wu H."/>
            <person name="Li Y."/>
            <person name="Cui Y."/>
            <person name="Guo X."/>
            <person name="Zheng S."/>
            <person name="Wang B."/>
            <person name="Yu K."/>
            <person name="Liang Q."/>
            <person name="Yang W."/>
            <person name="Lou X."/>
            <person name="Chen J."/>
            <person name="Feng M."/>
            <person name="Jian J."/>
            <person name="Zhang X."/>
            <person name="Luo G."/>
            <person name="Jiang Y."/>
            <person name="Liu J."/>
            <person name="Wang Z."/>
            <person name="Sha Y."/>
            <person name="Zhang B."/>
            <person name="Wu H."/>
            <person name="Tang D."/>
            <person name="Shen Q."/>
            <person name="Xue P."/>
            <person name="Zou S."/>
            <person name="Wang X."/>
            <person name="Liu X."/>
            <person name="Wang F."/>
            <person name="Yang Y."/>
            <person name="An X."/>
            <person name="Dong Z."/>
            <person name="Zhang K."/>
            <person name="Zhang X."/>
            <person name="Luo M.C."/>
            <person name="Dvorak J."/>
            <person name="Tong Y."/>
            <person name="Wang J."/>
            <person name="Yang H."/>
            <person name="Li Z."/>
            <person name="Wang D."/>
            <person name="Zhang A."/>
            <person name="Wang J."/>
        </authorList>
    </citation>
    <scope>NUCLEOTIDE SEQUENCE</scope>
    <source>
        <strain evidence="3">cv. G1812</strain>
    </source>
</reference>
<keyword evidence="1" id="KW-0732">Signal</keyword>
<evidence type="ECO:0000256" key="1">
    <source>
        <dbReference type="SAM" id="SignalP"/>
    </source>
</evidence>
<dbReference type="EnsemblPlants" id="TuG1812G0500003641.01.T01">
    <property type="protein sequence ID" value="TuG1812G0500003641.01.T01"/>
    <property type="gene ID" value="TuG1812G0500003641.01"/>
</dbReference>
<dbReference type="Gramene" id="TuG1812G0500003641.01.T01">
    <property type="protein sequence ID" value="TuG1812G0500003641.01.T01"/>
    <property type="gene ID" value="TuG1812G0500003641.01"/>
</dbReference>
<accession>A0A8R7UI59</accession>
<evidence type="ECO:0008006" key="4">
    <source>
        <dbReference type="Google" id="ProtNLM"/>
    </source>
</evidence>
<name>A0A8R7UI59_TRIUA</name>
<reference evidence="2" key="3">
    <citation type="submission" date="2022-06" db="UniProtKB">
        <authorList>
            <consortium name="EnsemblPlants"/>
        </authorList>
    </citation>
    <scope>IDENTIFICATION</scope>
</reference>
<evidence type="ECO:0000313" key="2">
    <source>
        <dbReference type="EnsemblPlants" id="TuG1812G0500003641.01.T01"/>
    </source>
</evidence>
<dbReference type="AlphaFoldDB" id="A0A8R7UI59"/>
<protein>
    <recommendedName>
        <fullName evidence="4">Secreted protein</fullName>
    </recommendedName>
</protein>
<feature type="chain" id="PRO_5035859305" description="Secreted protein" evidence="1">
    <location>
        <begin position="30"/>
        <end position="65"/>
    </location>
</feature>
<proteinExistence type="predicted"/>
<keyword evidence="3" id="KW-1185">Reference proteome</keyword>